<comment type="miscellaneous">
    <text evidence="6">The iminoaspartate product is unstable in aqueous solution and can decompose to oxaloacetate and ammonia.</text>
</comment>
<evidence type="ECO:0000259" key="7">
    <source>
        <dbReference type="Pfam" id="PF01958"/>
    </source>
</evidence>
<accession>A0A4E0PXX1</accession>
<organism evidence="9 10">
    <name type="scientific">Methanolobus halotolerans</name>
    <dbReference type="NCBI Taxonomy" id="2052935"/>
    <lineage>
        <taxon>Archaea</taxon>
        <taxon>Methanobacteriati</taxon>
        <taxon>Methanobacteriota</taxon>
        <taxon>Stenosarchaea group</taxon>
        <taxon>Methanomicrobia</taxon>
        <taxon>Methanosarcinales</taxon>
        <taxon>Methanosarcinaceae</taxon>
        <taxon>Methanolobus</taxon>
    </lineage>
</organism>
<dbReference type="GO" id="GO:0033735">
    <property type="term" value="F:aspartate dehydrogenase [NAD(P)+] activity"/>
    <property type="evidence" value="ECO:0007669"/>
    <property type="project" value="UniProtKB-EC"/>
</dbReference>
<dbReference type="GO" id="GO:0009435">
    <property type="term" value="P:NAD+ biosynthetic process"/>
    <property type="evidence" value="ECO:0007669"/>
    <property type="project" value="UniProtKB-UniRule"/>
</dbReference>
<proteinExistence type="inferred from homology"/>
<dbReference type="NCBIfam" id="NF009829">
    <property type="entry name" value="PRK13303.1-4"/>
    <property type="match status" value="1"/>
</dbReference>
<evidence type="ECO:0000313" key="10">
    <source>
        <dbReference type="Proteomes" id="UP000297295"/>
    </source>
</evidence>
<evidence type="ECO:0000256" key="2">
    <source>
        <dbReference type="ARBA" id="ARBA00022642"/>
    </source>
</evidence>
<dbReference type="GO" id="GO:0051287">
    <property type="term" value="F:NAD binding"/>
    <property type="evidence" value="ECO:0007669"/>
    <property type="project" value="UniProtKB-UniRule"/>
</dbReference>
<evidence type="ECO:0000256" key="4">
    <source>
        <dbReference type="ARBA" id="ARBA00023002"/>
    </source>
</evidence>
<dbReference type="AlphaFoldDB" id="A0A4E0PXX1"/>
<evidence type="ECO:0000256" key="6">
    <source>
        <dbReference type="HAMAP-Rule" id="MF_01265"/>
    </source>
</evidence>
<dbReference type="SUPFAM" id="SSF51735">
    <property type="entry name" value="NAD(P)-binding Rossmann-fold domains"/>
    <property type="match status" value="1"/>
</dbReference>
<evidence type="ECO:0000259" key="8">
    <source>
        <dbReference type="Pfam" id="PF03447"/>
    </source>
</evidence>
<dbReference type="Pfam" id="PF01958">
    <property type="entry name" value="Asp_DH_C"/>
    <property type="match status" value="1"/>
</dbReference>
<dbReference type="InterPro" id="IPR002811">
    <property type="entry name" value="Asp_DH"/>
</dbReference>
<feature type="active site" evidence="6">
    <location>
        <position position="222"/>
    </location>
</feature>
<dbReference type="InterPro" id="IPR022487">
    <property type="entry name" value="Asp_DH_arc"/>
</dbReference>
<dbReference type="Pfam" id="PF03447">
    <property type="entry name" value="NAD_binding_3"/>
    <property type="match status" value="1"/>
</dbReference>
<comment type="similarity">
    <text evidence="1 6">Belongs to the L-aspartate dehydrogenase family.</text>
</comment>
<dbReference type="GO" id="GO:0050661">
    <property type="term" value="F:NADP binding"/>
    <property type="evidence" value="ECO:0007669"/>
    <property type="project" value="UniProtKB-UniRule"/>
</dbReference>
<dbReference type="NCBIfam" id="NF009830">
    <property type="entry name" value="PRK13304.1"/>
    <property type="match status" value="1"/>
</dbReference>
<dbReference type="NCBIfam" id="NF009828">
    <property type="entry name" value="PRK13303.1-3"/>
    <property type="match status" value="1"/>
</dbReference>
<dbReference type="SUPFAM" id="SSF55347">
    <property type="entry name" value="Glyceraldehyde-3-phosphate dehydrogenase-like, C-terminal domain"/>
    <property type="match status" value="1"/>
</dbReference>
<dbReference type="InterPro" id="IPR036291">
    <property type="entry name" value="NAD(P)-bd_dom_sf"/>
</dbReference>
<dbReference type="PIRSF" id="PIRSF005227">
    <property type="entry name" value="Asp_dh_NAD_syn"/>
    <property type="match status" value="1"/>
</dbReference>
<evidence type="ECO:0000256" key="3">
    <source>
        <dbReference type="ARBA" id="ARBA00022857"/>
    </source>
</evidence>
<comment type="catalytic activity">
    <reaction evidence="6">
        <text>L-aspartate + NAD(+) + H2O = oxaloacetate + NH4(+) + NADH + H(+)</text>
        <dbReference type="Rhea" id="RHEA:11788"/>
        <dbReference type="ChEBI" id="CHEBI:15377"/>
        <dbReference type="ChEBI" id="CHEBI:15378"/>
        <dbReference type="ChEBI" id="CHEBI:16452"/>
        <dbReference type="ChEBI" id="CHEBI:28938"/>
        <dbReference type="ChEBI" id="CHEBI:29991"/>
        <dbReference type="ChEBI" id="CHEBI:57540"/>
        <dbReference type="ChEBI" id="CHEBI:57945"/>
        <dbReference type="EC" id="1.4.1.21"/>
    </reaction>
</comment>
<dbReference type="UniPathway" id="UPA00253">
    <property type="reaction ID" value="UER00456"/>
</dbReference>
<dbReference type="PANTHER" id="PTHR31873:SF6">
    <property type="entry name" value="ASPARTATE DEHYDROGENASE DOMAIN-CONTAINING PROTEIN"/>
    <property type="match status" value="1"/>
</dbReference>
<dbReference type="EMBL" id="PGGK01000004">
    <property type="protein sequence ID" value="TGC09709.1"/>
    <property type="molecule type" value="Genomic_DNA"/>
</dbReference>
<feature type="binding site" evidence="6">
    <location>
        <position position="124"/>
    </location>
    <ligand>
        <name>NAD(+)</name>
        <dbReference type="ChEBI" id="CHEBI:57540"/>
    </ligand>
</feature>
<keyword evidence="3 6" id="KW-0521">NADP</keyword>
<feature type="domain" description="Aspartate dehydrogenase" evidence="7">
    <location>
        <begin position="171"/>
        <end position="257"/>
    </location>
</feature>
<keyword evidence="2 6" id="KW-0662">Pyridine nucleotide biosynthesis</keyword>
<dbReference type="Gene3D" id="3.40.50.720">
    <property type="entry name" value="NAD(P)-binding Rossmann-like Domain"/>
    <property type="match status" value="1"/>
</dbReference>
<dbReference type="Proteomes" id="UP000297295">
    <property type="component" value="Unassembled WGS sequence"/>
</dbReference>
<dbReference type="EC" id="1.4.1.21" evidence="6"/>
<dbReference type="PANTHER" id="PTHR31873">
    <property type="entry name" value="L-ASPARTATE DEHYDROGENASE-RELATED"/>
    <property type="match status" value="1"/>
</dbReference>
<comment type="catalytic activity">
    <reaction evidence="6">
        <text>L-aspartate + NADP(+) + H2O = oxaloacetate + NH4(+) + NADPH + H(+)</text>
        <dbReference type="Rhea" id="RHEA:11784"/>
        <dbReference type="ChEBI" id="CHEBI:15377"/>
        <dbReference type="ChEBI" id="CHEBI:15378"/>
        <dbReference type="ChEBI" id="CHEBI:16452"/>
        <dbReference type="ChEBI" id="CHEBI:28938"/>
        <dbReference type="ChEBI" id="CHEBI:29991"/>
        <dbReference type="ChEBI" id="CHEBI:57783"/>
        <dbReference type="ChEBI" id="CHEBI:58349"/>
        <dbReference type="EC" id="1.4.1.21"/>
    </reaction>
</comment>
<evidence type="ECO:0000313" key="9">
    <source>
        <dbReference type="EMBL" id="TGC09709.1"/>
    </source>
</evidence>
<protein>
    <recommendedName>
        <fullName evidence="6">L-aspartate dehydrogenase</fullName>
        <ecNumber evidence="6">1.4.1.21</ecNumber>
    </recommendedName>
</protein>
<dbReference type="Gene3D" id="3.30.360.10">
    <property type="entry name" value="Dihydrodipicolinate Reductase, domain 2"/>
    <property type="match status" value="1"/>
</dbReference>
<dbReference type="OrthoDB" id="15415at2157"/>
<comment type="pathway">
    <text evidence="6">Cofactor biosynthesis; NAD(+) biosynthesis; iminoaspartate from L-aspartate (dehydrogenase route): step 1/1.</text>
</comment>
<keyword evidence="4 6" id="KW-0560">Oxidoreductase</keyword>
<dbReference type="RefSeq" id="WP_135389223.1">
    <property type="nucleotide sequence ID" value="NZ_PGGK01000004.1"/>
</dbReference>
<dbReference type="InterPro" id="IPR005106">
    <property type="entry name" value="Asp/hSer_DH_NAD-bd"/>
</dbReference>
<keyword evidence="10" id="KW-1185">Reference proteome</keyword>
<comment type="function">
    <text evidence="6">Specifically catalyzes the NAD or NADP-dependent dehydrogenation of L-aspartate to iminoaspartate.</text>
</comment>
<dbReference type="HAMAP" id="MF_01265">
    <property type="entry name" value="NadX"/>
    <property type="match status" value="1"/>
</dbReference>
<dbReference type="InterPro" id="IPR020626">
    <property type="entry name" value="Asp_DH_prok"/>
</dbReference>
<evidence type="ECO:0000256" key="1">
    <source>
        <dbReference type="ARBA" id="ARBA00008331"/>
    </source>
</evidence>
<comment type="caution">
    <text evidence="9">The sequence shown here is derived from an EMBL/GenBank/DDBJ whole genome shotgun (WGS) entry which is preliminary data.</text>
</comment>
<evidence type="ECO:0000256" key="5">
    <source>
        <dbReference type="ARBA" id="ARBA00023027"/>
    </source>
</evidence>
<reference evidence="9 10" key="1">
    <citation type="submission" date="2017-11" db="EMBL/GenBank/DDBJ databases">
        <title>Isolation and Characterization of Methanogenic Archaea from Saline Meromictic Lake at Siberia.</title>
        <authorList>
            <person name="Shen Y."/>
            <person name="Huang H.-H."/>
            <person name="Lai M.-C."/>
            <person name="Chen S.-C."/>
        </authorList>
    </citation>
    <scope>NUCLEOTIDE SEQUENCE [LARGE SCALE GENOMIC DNA]</scope>
    <source>
        <strain evidence="9 10">SY-01</strain>
    </source>
</reference>
<dbReference type="GO" id="GO:0016639">
    <property type="term" value="F:oxidoreductase activity, acting on the CH-NH2 group of donors, NAD or NADP as acceptor"/>
    <property type="evidence" value="ECO:0007669"/>
    <property type="project" value="UniProtKB-UniRule"/>
</dbReference>
<dbReference type="InterPro" id="IPR011182">
    <property type="entry name" value="L-Asp_DH"/>
</dbReference>
<keyword evidence="5 6" id="KW-0520">NAD</keyword>
<name>A0A4E0PXX1_9EURY</name>
<feature type="binding site" evidence="6">
    <location>
        <position position="192"/>
    </location>
    <ligand>
        <name>NAD(+)</name>
        <dbReference type="ChEBI" id="CHEBI:57540"/>
    </ligand>
</feature>
<feature type="domain" description="Aspartate/homoserine dehydrogenase NAD-binding" evidence="8">
    <location>
        <begin position="8"/>
        <end position="121"/>
    </location>
</feature>
<sequence length="271" mass="29046">MLRIGVIGCGTIGTAICKAIDNGIIEAELVAIYDRNVEDVEKLKSSLNSCRPDTLDIMDMSKQIDLLVECASQEAVYEVIPVALLAHCDVMIMSVGAFADEKLRKTIENLARNNNCKVYMPSGAIVGLDGIKSASVEKIHSVTLTTQKPPGGLAGAPFVDRNNIELDKINCKTVLFEGSASEAVRAFPANVNVAATLSLAGIGFEKTRVRIVANPALTRNIHEITVEGAFGEFTTRIENIPSPTNPRSSYLAPLSAIATLRMISNPFQIGT</sequence>
<gene>
    <name evidence="6" type="primary">nadX</name>
    <name evidence="9" type="ORF">CUN85_04930</name>
</gene>
<dbReference type="NCBIfam" id="TIGR03855">
    <property type="entry name" value="NAD_NadX"/>
    <property type="match status" value="1"/>
</dbReference>